<feature type="compositionally biased region" description="Polar residues" evidence="1">
    <location>
        <begin position="169"/>
        <end position="189"/>
    </location>
</feature>
<feature type="compositionally biased region" description="Low complexity" evidence="1">
    <location>
        <begin position="259"/>
        <end position="272"/>
    </location>
</feature>
<sequence>MSVTTLWENFRSDPSTEGLFHPDSHIVFLPTGAGAATEKQVQEFYKTGGYSHSRKLLVEERVIHRTVGESSAVDEVEVTAKFVSGSGGWLLPGIAPHHLEDLTITFPLNKITSVRYFWDNASVLKMVKLIGSRHSWPIVTETQIEALRDPSRFRLNPFGSATGARPATGISQIFNTPPTSPIQQLSKKGHSALTSTVFSHLKNVEKEPDQEERRINSSNNTSSSNTTISSPSSPSSPSTKKGNPALTSTLFDHLKKPDNSTTTNNINSSSNASTISTITTTTTTTTTANKGNPALTSTLFNHLKEQPFEKRHTSAASVTPVTSQPLRTYQKTSYNIFGIPPEEQAKAKAEAEAAAAATQHMLQPSAIIDAELERNEEYHRELKGDVDETEQQLQDTLETLKQQIRTHELLNSEEKEEEKEEANEEEQKVTVETPAPAPVQEAQPVRKIHPNYRTSFTIGGPSPSFGAF</sequence>
<feature type="compositionally biased region" description="Low complexity" evidence="1">
    <location>
        <begin position="216"/>
        <end position="239"/>
    </location>
</feature>
<feature type="compositionally biased region" description="Basic and acidic residues" evidence="1">
    <location>
        <begin position="202"/>
        <end position="215"/>
    </location>
</feature>
<name>A0A9P6MHW9_9FUNG</name>
<evidence type="ECO:0000256" key="1">
    <source>
        <dbReference type="SAM" id="MobiDB-lite"/>
    </source>
</evidence>
<feature type="compositionally biased region" description="Low complexity" evidence="1">
    <location>
        <begin position="431"/>
        <end position="445"/>
    </location>
</feature>
<evidence type="ECO:0000313" key="3">
    <source>
        <dbReference type="Proteomes" id="UP000749646"/>
    </source>
</evidence>
<keyword evidence="3" id="KW-1185">Reference proteome</keyword>
<protein>
    <submittedName>
        <fullName evidence="2">Uncharacterized protein</fullName>
    </submittedName>
</protein>
<proteinExistence type="predicted"/>
<comment type="caution">
    <text evidence="2">The sequence shown here is derived from an EMBL/GenBank/DDBJ whole genome shotgun (WGS) entry which is preliminary data.</text>
</comment>
<evidence type="ECO:0000313" key="2">
    <source>
        <dbReference type="EMBL" id="KAG0001528.1"/>
    </source>
</evidence>
<feature type="region of interest" description="Disordered" evidence="1">
    <location>
        <begin position="407"/>
        <end position="468"/>
    </location>
</feature>
<feature type="region of interest" description="Disordered" evidence="1">
    <location>
        <begin position="201"/>
        <end position="272"/>
    </location>
</feature>
<accession>A0A9P6MHW9</accession>
<dbReference type="Proteomes" id="UP000749646">
    <property type="component" value="Unassembled WGS sequence"/>
</dbReference>
<organism evidence="2 3">
    <name type="scientific">Modicella reniformis</name>
    <dbReference type="NCBI Taxonomy" id="1440133"/>
    <lineage>
        <taxon>Eukaryota</taxon>
        <taxon>Fungi</taxon>
        <taxon>Fungi incertae sedis</taxon>
        <taxon>Mucoromycota</taxon>
        <taxon>Mortierellomycotina</taxon>
        <taxon>Mortierellomycetes</taxon>
        <taxon>Mortierellales</taxon>
        <taxon>Mortierellaceae</taxon>
        <taxon>Modicella</taxon>
    </lineage>
</organism>
<dbReference type="AlphaFoldDB" id="A0A9P6MHW9"/>
<feature type="compositionally biased region" description="Acidic residues" evidence="1">
    <location>
        <begin position="414"/>
        <end position="424"/>
    </location>
</feature>
<reference evidence="2" key="1">
    <citation type="journal article" date="2020" name="Fungal Divers.">
        <title>Resolving the Mortierellaceae phylogeny through synthesis of multi-gene phylogenetics and phylogenomics.</title>
        <authorList>
            <person name="Vandepol N."/>
            <person name="Liber J."/>
            <person name="Desiro A."/>
            <person name="Na H."/>
            <person name="Kennedy M."/>
            <person name="Barry K."/>
            <person name="Grigoriev I.V."/>
            <person name="Miller A.N."/>
            <person name="O'Donnell K."/>
            <person name="Stajich J.E."/>
            <person name="Bonito G."/>
        </authorList>
    </citation>
    <scope>NUCLEOTIDE SEQUENCE</scope>
    <source>
        <strain evidence="2">MES-2147</strain>
    </source>
</reference>
<feature type="region of interest" description="Disordered" evidence="1">
    <location>
        <begin position="157"/>
        <end position="189"/>
    </location>
</feature>
<dbReference type="EMBL" id="JAAAHW010000521">
    <property type="protein sequence ID" value="KAG0001528.1"/>
    <property type="molecule type" value="Genomic_DNA"/>
</dbReference>
<dbReference type="OrthoDB" id="5440at2759"/>
<gene>
    <name evidence="2" type="ORF">BGZ65_003404</name>
</gene>